<feature type="region of interest" description="Disordered" evidence="2">
    <location>
        <begin position="244"/>
        <end position="286"/>
    </location>
</feature>
<dbReference type="Gene3D" id="3.10.20.90">
    <property type="entry name" value="Phosphatidylinositol 3-kinase Catalytic Subunit, Chain A, domain 1"/>
    <property type="match status" value="1"/>
</dbReference>
<comment type="caution">
    <text evidence="5">The sequence shown here is derived from an EMBL/GenBank/DDBJ whole genome shotgun (WGS) entry which is preliminary data.</text>
</comment>
<accession>A0AAW1KS41</accession>
<dbReference type="AlphaFoldDB" id="A0AAW1KS41"/>
<dbReference type="InterPro" id="IPR009060">
    <property type="entry name" value="UBA-like_sf"/>
</dbReference>
<dbReference type="SMART" id="SM00165">
    <property type="entry name" value="UBA"/>
    <property type="match status" value="1"/>
</dbReference>
<dbReference type="Proteomes" id="UP001458880">
    <property type="component" value="Unassembled WGS sequence"/>
</dbReference>
<dbReference type="FunFam" id="3.10.20.90:FF:000095">
    <property type="entry name" value="Ubiquilin 4"/>
    <property type="match status" value="1"/>
</dbReference>
<evidence type="ECO:0000313" key="5">
    <source>
        <dbReference type="EMBL" id="KAK9723191.1"/>
    </source>
</evidence>
<dbReference type="InterPro" id="IPR006636">
    <property type="entry name" value="STI1_HS-bd"/>
</dbReference>
<reference evidence="5 6" key="1">
    <citation type="journal article" date="2024" name="BMC Genomics">
        <title>De novo assembly and annotation of Popillia japonica's genome with initial clues to its potential as an invasive pest.</title>
        <authorList>
            <person name="Cucini C."/>
            <person name="Boschi S."/>
            <person name="Funari R."/>
            <person name="Cardaioli E."/>
            <person name="Iannotti N."/>
            <person name="Marturano G."/>
            <person name="Paoli F."/>
            <person name="Bruttini M."/>
            <person name="Carapelli A."/>
            <person name="Frati F."/>
            <person name="Nardi F."/>
        </authorList>
    </citation>
    <scope>NUCLEOTIDE SEQUENCE [LARGE SCALE GENOMIC DNA]</scope>
    <source>
        <strain evidence="5">DMR45628</strain>
    </source>
</reference>
<dbReference type="Pfam" id="PF00240">
    <property type="entry name" value="ubiquitin"/>
    <property type="match status" value="1"/>
</dbReference>
<feature type="compositionally biased region" description="Low complexity" evidence="2">
    <location>
        <begin position="271"/>
        <end position="284"/>
    </location>
</feature>
<feature type="compositionally biased region" description="Polar residues" evidence="2">
    <location>
        <begin position="244"/>
        <end position="257"/>
    </location>
</feature>
<gene>
    <name evidence="5" type="ORF">QE152_g19312</name>
</gene>
<evidence type="ECO:0000256" key="2">
    <source>
        <dbReference type="SAM" id="MobiDB-lite"/>
    </source>
</evidence>
<dbReference type="PANTHER" id="PTHR10677">
    <property type="entry name" value="UBIQUILIN"/>
    <property type="match status" value="1"/>
</dbReference>
<dbReference type="FunFam" id="1.10.260.100:FF:000001">
    <property type="entry name" value="Ubiquilin 1"/>
    <property type="match status" value="1"/>
</dbReference>
<dbReference type="GO" id="GO:0006511">
    <property type="term" value="P:ubiquitin-dependent protein catabolic process"/>
    <property type="evidence" value="ECO:0007669"/>
    <property type="project" value="TreeGrafter"/>
</dbReference>
<dbReference type="FunFam" id="1.10.8.10:FF:000077">
    <property type="entry name" value="Ubiquilin like"/>
    <property type="match status" value="1"/>
</dbReference>
<dbReference type="Pfam" id="PF00627">
    <property type="entry name" value="UBA"/>
    <property type="match status" value="1"/>
</dbReference>
<dbReference type="InterPro" id="IPR015940">
    <property type="entry name" value="UBA"/>
</dbReference>
<dbReference type="CDD" id="cd01808">
    <property type="entry name" value="Ubl_PLICs"/>
    <property type="match status" value="1"/>
</dbReference>
<sequence length="502" mass="54910">MADEPSGTSVEADEEPKAKETKISLTVKTPKEKEVIEVSENATVSEFKELISKKFNADVEQLCLIFAGRILKDAETLVSQNIKDGLTIHLVIKSASRSSDSSTNRPPADVTQTPYNLGSIGGLSGLEALGMSSTNFMDLQNRMQTELLGNPDLLRQMQELMERNPEINHMLNNPELLRQTMELARNPSMLQELMRSHDRAISNLESIPGGYNALQRMYRDIQEPMLSAASEQFGRNPFSALIDSANNATGANPQQGTENREPLPNPWSASRPEGTTTTTPPRTGAVTNPPMASLLQQMSENPQLMQNMLNAPYTQNMLRALAADPSIANAVFADNPLFHDNPALQEHLRNMMPHFLQQLQNPDMQSLVTNPQALNAIMQIQQGMEALRSAAPGLITGLTPTTTPATTLSNTTTTTNTSTTTSTTTSATSNDSFSEFMARMLAGMSVQNDSNVPPEQRYRTQLEQLTAMGFVNREANLQALIATFGDINAAVERLLALGQMMS</sequence>
<keyword evidence="6" id="KW-1185">Reference proteome</keyword>
<dbReference type="InterPro" id="IPR000626">
    <property type="entry name" value="Ubiquitin-like_dom"/>
</dbReference>
<evidence type="ECO:0000256" key="1">
    <source>
        <dbReference type="ARBA" id="ARBA00074668"/>
    </source>
</evidence>
<dbReference type="SUPFAM" id="SSF46934">
    <property type="entry name" value="UBA-like"/>
    <property type="match status" value="1"/>
</dbReference>
<dbReference type="SUPFAM" id="SSF54236">
    <property type="entry name" value="Ubiquitin-like"/>
    <property type="match status" value="1"/>
</dbReference>
<feature type="compositionally biased region" description="Low complexity" evidence="2">
    <location>
        <begin position="398"/>
        <end position="429"/>
    </location>
</feature>
<dbReference type="Gene3D" id="1.10.260.100">
    <property type="match status" value="1"/>
</dbReference>
<proteinExistence type="predicted"/>
<dbReference type="SMART" id="SM00727">
    <property type="entry name" value="STI1"/>
    <property type="match status" value="3"/>
</dbReference>
<organism evidence="5 6">
    <name type="scientific">Popillia japonica</name>
    <name type="common">Japanese beetle</name>
    <dbReference type="NCBI Taxonomy" id="7064"/>
    <lineage>
        <taxon>Eukaryota</taxon>
        <taxon>Metazoa</taxon>
        <taxon>Ecdysozoa</taxon>
        <taxon>Arthropoda</taxon>
        <taxon>Hexapoda</taxon>
        <taxon>Insecta</taxon>
        <taxon>Pterygota</taxon>
        <taxon>Neoptera</taxon>
        <taxon>Endopterygota</taxon>
        <taxon>Coleoptera</taxon>
        <taxon>Polyphaga</taxon>
        <taxon>Scarabaeiformia</taxon>
        <taxon>Scarabaeidae</taxon>
        <taxon>Rutelinae</taxon>
        <taxon>Popillia</taxon>
    </lineage>
</organism>
<dbReference type="CDD" id="cd14399">
    <property type="entry name" value="UBA_PLICs"/>
    <property type="match status" value="1"/>
</dbReference>
<evidence type="ECO:0000259" key="3">
    <source>
        <dbReference type="PROSITE" id="PS50030"/>
    </source>
</evidence>
<dbReference type="PROSITE" id="PS50053">
    <property type="entry name" value="UBIQUITIN_2"/>
    <property type="match status" value="1"/>
</dbReference>
<name>A0AAW1KS41_POPJA</name>
<dbReference type="Gene3D" id="1.10.8.10">
    <property type="entry name" value="DNA helicase RuvA subunit, C-terminal domain"/>
    <property type="match status" value="1"/>
</dbReference>
<feature type="region of interest" description="Disordered" evidence="2">
    <location>
        <begin position="1"/>
        <end position="25"/>
    </location>
</feature>
<evidence type="ECO:0000313" key="6">
    <source>
        <dbReference type="Proteomes" id="UP001458880"/>
    </source>
</evidence>
<protein>
    <recommendedName>
        <fullName evidence="1">Ubiquilin-like protein</fullName>
    </recommendedName>
</protein>
<evidence type="ECO:0000259" key="4">
    <source>
        <dbReference type="PROSITE" id="PS50053"/>
    </source>
</evidence>
<feature type="domain" description="UBA" evidence="3">
    <location>
        <begin position="453"/>
        <end position="497"/>
    </location>
</feature>
<dbReference type="InterPro" id="IPR029071">
    <property type="entry name" value="Ubiquitin-like_domsf"/>
</dbReference>
<dbReference type="EMBL" id="JASPKY010000182">
    <property type="protein sequence ID" value="KAK9723191.1"/>
    <property type="molecule type" value="Genomic_DNA"/>
</dbReference>
<dbReference type="InterPro" id="IPR015496">
    <property type="entry name" value="Ubiquilin"/>
</dbReference>
<feature type="region of interest" description="Disordered" evidence="2">
    <location>
        <begin position="398"/>
        <end position="430"/>
    </location>
</feature>
<dbReference type="GO" id="GO:0031593">
    <property type="term" value="F:polyubiquitin modification-dependent protein binding"/>
    <property type="evidence" value="ECO:0007669"/>
    <property type="project" value="TreeGrafter"/>
</dbReference>
<dbReference type="PANTHER" id="PTHR10677:SF3">
    <property type="entry name" value="FI07626P-RELATED"/>
    <property type="match status" value="1"/>
</dbReference>
<dbReference type="Pfam" id="PF23195">
    <property type="entry name" value="UBQLN1"/>
    <property type="match status" value="1"/>
</dbReference>
<dbReference type="SMART" id="SM00213">
    <property type="entry name" value="UBQ"/>
    <property type="match status" value="1"/>
</dbReference>
<feature type="region of interest" description="Disordered" evidence="2">
    <location>
        <begin position="95"/>
        <end position="115"/>
    </location>
</feature>
<dbReference type="PROSITE" id="PS50030">
    <property type="entry name" value="UBA"/>
    <property type="match status" value="1"/>
</dbReference>
<feature type="domain" description="Ubiquitin-like" evidence="4">
    <location>
        <begin position="23"/>
        <end position="97"/>
    </location>
</feature>
<dbReference type="GO" id="GO:0005829">
    <property type="term" value="C:cytosol"/>
    <property type="evidence" value="ECO:0007669"/>
    <property type="project" value="TreeGrafter"/>
</dbReference>